<dbReference type="Gene3D" id="1.25.40.10">
    <property type="entry name" value="Tetratricopeptide repeat domain"/>
    <property type="match status" value="1"/>
</dbReference>
<dbReference type="RefSeq" id="WP_200350621.1">
    <property type="nucleotide sequence ID" value="NZ_BAABHZ010000008.1"/>
</dbReference>
<protein>
    <recommendedName>
        <fullName evidence="4">Tetratricopeptide repeat protein</fullName>
    </recommendedName>
</protein>
<evidence type="ECO:0008006" key="4">
    <source>
        <dbReference type="Google" id="ProtNLM"/>
    </source>
</evidence>
<organism evidence="2 3">
    <name type="scientific">Luteolibacter yonseiensis</name>
    <dbReference type="NCBI Taxonomy" id="1144680"/>
    <lineage>
        <taxon>Bacteria</taxon>
        <taxon>Pseudomonadati</taxon>
        <taxon>Verrucomicrobiota</taxon>
        <taxon>Verrucomicrobiia</taxon>
        <taxon>Verrucomicrobiales</taxon>
        <taxon>Verrucomicrobiaceae</taxon>
        <taxon>Luteolibacter</taxon>
    </lineage>
</organism>
<accession>A0A934V720</accession>
<dbReference type="Proteomes" id="UP000600139">
    <property type="component" value="Unassembled WGS sequence"/>
</dbReference>
<reference evidence="2" key="1">
    <citation type="submission" date="2021-01" db="EMBL/GenBank/DDBJ databases">
        <title>Modified the classification status of verrucomicrobia.</title>
        <authorList>
            <person name="Feng X."/>
        </authorList>
    </citation>
    <scope>NUCLEOTIDE SEQUENCE</scope>
    <source>
        <strain evidence="2">JCM 18052</strain>
    </source>
</reference>
<name>A0A934V720_9BACT</name>
<evidence type="ECO:0000313" key="2">
    <source>
        <dbReference type="EMBL" id="MBK1815662.1"/>
    </source>
</evidence>
<proteinExistence type="predicted"/>
<evidence type="ECO:0000313" key="3">
    <source>
        <dbReference type="Proteomes" id="UP000600139"/>
    </source>
</evidence>
<dbReference type="AlphaFoldDB" id="A0A934V720"/>
<keyword evidence="3" id="KW-1185">Reference proteome</keyword>
<feature type="region of interest" description="Disordered" evidence="1">
    <location>
        <begin position="306"/>
        <end position="325"/>
    </location>
</feature>
<comment type="caution">
    <text evidence="2">The sequence shown here is derived from an EMBL/GenBank/DDBJ whole genome shotgun (WGS) entry which is preliminary data.</text>
</comment>
<evidence type="ECO:0000256" key="1">
    <source>
        <dbReference type="SAM" id="MobiDB-lite"/>
    </source>
</evidence>
<sequence>MKPWQKNAILAVAVLAFGAARMPFEAGLAKELRAAHLTAPDLQIGTGERIGQTSTAVALGGLRTLVATFLNLKAFSYFQELRWDELAETFDTIVDLAPRTPYYWDAGSSHLAYDAASYYLSQSTLPPLRRKEAWRASIRQGRAFLERGIRNNPQDWTLLTKLGNILSDSNKFSAYADQDKVFLDAADAYRRAAATGEAPPFVKRAELWPLARVRGKEKEALELAHRFYAEKSNRVPTLKCLVFVLEAHENPGMDLRKRAVEIFGSEQEAYDQLSNHWMRIREKFPVYGVAATLELLGKSLGIPPEKSVLSQPMPPPADMDRFFSR</sequence>
<dbReference type="InterPro" id="IPR011990">
    <property type="entry name" value="TPR-like_helical_dom_sf"/>
</dbReference>
<gene>
    <name evidence="2" type="ORF">JIN84_08545</name>
</gene>
<dbReference type="EMBL" id="JAENIK010000009">
    <property type="protein sequence ID" value="MBK1815662.1"/>
    <property type="molecule type" value="Genomic_DNA"/>
</dbReference>